<organism evidence="2 3">
    <name type="scientific">Handelsmanbacteria sp. (strain RIFCSPLOWO2_12_FULL_64_10)</name>
    <dbReference type="NCBI Taxonomy" id="1817868"/>
    <lineage>
        <taxon>Bacteria</taxon>
        <taxon>Candidatus Handelsmaniibacteriota</taxon>
    </lineage>
</organism>
<gene>
    <name evidence="2" type="ORF">A3F84_18835</name>
</gene>
<dbReference type="PANTHER" id="PTHR47099">
    <property type="entry name" value="METHYLCOBAMIDE:COM METHYLTRANSFERASE MTBA"/>
    <property type="match status" value="1"/>
</dbReference>
<accession>A0A1F6D2C2</accession>
<feature type="domain" description="Uroporphyrinogen decarboxylase (URO-D)" evidence="1">
    <location>
        <begin position="143"/>
        <end position="331"/>
    </location>
</feature>
<dbReference type="AlphaFoldDB" id="A0A1F6D2C2"/>
<dbReference type="InterPro" id="IPR038071">
    <property type="entry name" value="UROD/MetE-like_sf"/>
</dbReference>
<reference evidence="2 3" key="1">
    <citation type="journal article" date="2016" name="Nat. Commun.">
        <title>Thousands of microbial genomes shed light on interconnected biogeochemical processes in an aquifer system.</title>
        <authorList>
            <person name="Anantharaman K."/>
            <person name="Brown C.T."/>
            <person name="Hug L.A."/>
            <person name="Sharon I."/>
            <person name="Castelle C.J."/>
            <person name="Probst A.J."/>
            <person name="Thomas B.C."/>
            <person name="Singh A."/>
            <person name="Wilkins M.J."/>
            <person name="Karaoz U."/>
            <person name="Brodie E.L."/>
            <person name="Williams K.H."/>
            <person name="Hubbard S.S."/>
            <person name="Banfield J.F."/>
        </authorList>
    </citation>
    <scope>NUCLEOTIDE SEQUENCE [LARGE SCALE GENOMIC DNA]</scope>
    <source>
        <strain evidence="3">RIFCSPLOWO2_12_FULL_64_10</strain>
    </source>
</reference>
<dbReference type="Proteomes" id="UP000178606">
    <property type="component" value="Unassembled WGS sequence"/>
</dbReference>
<sequence>MTSRERVKCAIAFSGPDRVPILHGVLPGAVDRHGERLRALFERYPSDFAGQSGRYRSTEESPHHQQGLDRDEWGCTWVNVIGGVEGQVRVHPLADWGALKDYRPPDPCAGHWGDPEARPEPDRYWLMGGGGGRLFERMHFLRGYQALLCDIAEGRPEVVALRDVVLDHTLRRLEQQLVYQADGISFMDDWGCQDRLMICPEVWRDLFKPAYKRIADVVHAAGKQFYFHTDGYTLEILPDLIEIGADVINPQFSCMDLEGVAEVCAGRVCISSDIDRQHLLPRGTPKEVRAHVRKVVELFGGARGGLIGRAEIGPDVPIENAEAAFAAFAEYSA</sequence>
<dbReference type="GO" id="GO:0006779">
    <property type="term" value="P:porphyrin-containing compound biosynthetic process"/>
    <property type="evidence" value="ECO:0007669"/>
    <property type="project" value="InterPro"/>
</dbReference>
<dbReference type="EMBL" id="MFKF01000075">
    <property type="protein sequence ID" value="OGG55507.1"/>
    <property type="molecule type" value="Genomic_DNA"/>
</dbReference>
<dbReference type="SUPFAM" id="SSF51726">
    <property type="entry name" value="UROD/MetE-like"/>
    <property type="match status" value="1"/>
</dbReference>
<name>A0A1F6D2C2_HANXR</name>
<dbReference type="Gene3D" id="3.20.20.210">
    <property type="match status" value="1"/>
</dbReference>
<evidence type="ECO:0000313" key="2">
    <source>
        <dbReference type="EMBL" id="OGG55507.1"/>
    </source>
</evidence>
<evidence type="ECO:0000313" key="3">
    <source>
        <dbReference type="Proteomes" id="UP000178606"/>
    </source>
</evidence>
<dbReference type="InterPro" id="IPR000257">
    <property type="entry name" value="Uroporphyrinogen_deCOase"/>
</dbReference>
<proteinExistence type="predicted"/>
<comment type="caution">
    <text evidence="2">The sequence shown here is derived from an EMBL/GenBank/DDBJ whole genome shotgun (WGS) entry which is preliminary data.</text>
</comment>
<dbReference type="InterPro" id="IPR052024">
    <property type="entry name" value="Methanogen_methyltrans"/>
</dbReference>
<dbReference type="GO" id="GO:0004853">
    <property type="term" value="F:uroporphyrinogen decarboxylase activity"/>
    <property type="evidence" value="ECO:0007669"/>
    <property type="project" value="InterPro"/>
</dbReference>
<dbReference type="Pfam" id="PF01208">
    <property type="entry name" value="URO-D"/>
    <property type="match status" value="1"/>
</dbReference>
<evidence type="ECO:0000259" key="1">
    <source>
        <dbReference type="Pfam" id="PF01208"/>
    </source>
</evidence>
<protein>
    <recommendedName>
        <fullName evidence="1">Uroporphyrinogen decarboxylase (URO-D) domain-containing protein</fullName>
    </recommendedName>
</protein>
<dbReference type="PANTHER" id="PTHR47099:SF1">
    <property type="entry name" value="METHYLCOBAMIDE:COM METHYLTRANSFERASE MTBA"/>
    <property type="match status" value="1"/>
</dbReference>